<dbReference type="WBParaSite" id="L893_g2424.t1">
    <property type="protein sequence ID" value="L893_g2424.t1"/>
    <property type="gene ID" value="L893_g2424"/>
</dbReference>
<reference evidence="12" key="1">
    <citation type="submission" date="2016-11" db="UniProtKB">
        <authorList>
            <consortium name="WormBaseParasite"/>
        </authorList>
    </citation>
    <scope>IDENTIFICATION</scope>
</reference>
<dbReference type="GO" id="GO:0030659">
    <property type="term" value="C:cytoplasmic vesicle membrane"/>
    <property type="evidence" value="ECO:0007669"/>
    <property type="project" value="TreeGrafter"/>
</dbReference>
<evidence type="ECO:0000256" key="8">
    <source>
        <dbReference type="SAM" id="MobiDB-lite"/>
    </source>
</evidence>
<dbReference type="PANTHER" id="PTHR10796">
    <property type="entry name" value="PATCHED-RELATED"/>
    <property type="match status" value="1"/>
</dbReference>
<dbReference type="FunFam" id="1.20.1640.10:FF:000013">
    <property type="entry name" value="PaTched Related family"/>
    <property type="match status" value="1"/>
</dbReference>
<feature type="transmembrane region" description="Helical" evidence="9">
    <location>
        <begin position="836"/>
        <end position="859"/>
    </location>
</feature>
<feature type="transmembrane region" description="Helical" evidence="9">
    <location>
        <begin position="332"/>
        <end position="355"/>
    </location>
</feature>
<dbReference type="Gene3D" id="1.20.1640.10">
    <property type="entry name" value="Multidrug efflux transporter AcrB transmembrane domain"/>
    <property type="match status" value="2"/>
</dbReference>
<feature type="transmembrane region" description="Helical" evidence="9">
    <location>
        <begin position="499"/>
        <end position="519"/>
    </location>
</feature>
<keyword evidence="6 9" id="KW-0472">Membrane</keyword>
<name>A0A1I7Z9E1_9BILA</name>
<organism evidence="11 12">
    <name type="scientific">Steinernema glaseri</name>
    <dbReference type="NCBI Taxonomy" id="37863"/>
    <lineage>
        <taxon>Eukaryota</taxon>
        <taxon>Metazoa</taxon>
        <taxon>Ecdysozoa</taxon>
        <taxon>Nematoda</taxon>
        <taxon>Chromadorea</taxon>
        <taxon>Rhabditida</taxon>
        <taxon>Tylenchina</taxon>
        <taxon>Panagrolaimomorpha</taxon>
        <taxon>Strongyloidoidea</taxon>
        <taxon>Steinernematidae</taxon>
        <taxon>Steinernema</taxon>
    </lineage>
</organism>
<evidence type="ECO:0000256" key="5">
    <source>
        <dbReference type="ARBA" id="ARBA00022989"/>
    </source>
</evidence>
<evidence type="ECO:0000256" key="1">
    <source>
        <dbReference type="ARBA" id="ARBA00004651"/>
    </source>
</evidence>
<dbReference type="GO" id="GO:0006897">
    <property type="term" value="P:endocytosis"/>
    <property type="evidence" value="ECO:0007669"/>
    <property type="project" value="TreeGrafter"/>
</dbReference>
<evidence type="ECO:0000256" key="4">
    <source>
        <dbReference type="ARBA" id="ARBA00022692"/>
    </source>
</evidence>
<evidence type="ECO:0000313" key="11">
    <source>
        <dbReference type="Proteomes" id="UP000095287"/>
    </source>
</evidence>
<dbReference type="PANTHER" id="PTHR10796:SF192">
    <property type="entry name" value="SSD DOMAIN-CONTAINING PROTEIN"/>
    <property type="match status" value="1"/>
</dbReference>
<dbReference type="PRINTS" id="PR00702">
    <property type="entry name" value="ACRIFLAVINRP"/>
</dbReference>
<keyword evidence="4 9" id="KW-0812">Transmembrane</keyword>
<dbReference type="InterPro" id="IPR051697">
    <property type="entry name" value="Patched_domain-protein"/>
</dbReference>
<dbReference type="GO" id="GO:0022857">
    <property type="term" value="F:transmembrane transporter activity"/>
    <property type="evidence" value="ECO:0007669"/>
    <property type="project" value="InterPro"/>
</dbReference>
<evidence type="ECO:0000256" key="2">
    <source>
        <dbReference type="ARBA" id="ARBA00005585"/>
    </source>
</evidence>
<proteinExistence type="inferred from homology"/>
<keyword evidence="3" id="KW-1003">Cell membrane</keyword>
<evidence type="ECO:0000313" key="12">
    <source>
        <dbReference type="WBParaSite" id="L893_g2424.t1"/>
    </source>
</evidence>
<comment type="similarity">
    <text evidence="2">Belongs to the patched family.</text>
</comment>
<dbReference type="SUPFAM" id="SSF82866">
    <property type="entry name" value="Multidrug efflux transporter AcrB transmembrane domain"/>
    <property type="match status" value="2"/>
</dbReference>
<dbReference type="Pfam" id="PF02460">
    <property type="entry name" value="Patched"/>
    <property type="match status" value="1"/>
</dbReference>
<protein>
    <submittedName>
        <fullName evidence="12">SSD domain-containing protein</fullName>
    </submittedName>
</protein>
<dbReference type="InterPro" id="IPR001036">
    <property type="entry name" value="Acrflvin-R"/>
</dbReference>
<evidence type="ECO:0000256" key="7">
    <source>
        <dbReference type="ARBA" id="ARBA00023180"/>
    </source>
</evidence>
<dbReference type="AlphaFoldDB" id="A0A1I7Z9E1"/>
<dbReference type="GO" id="GO:0018996">
    <property type="term" value="P:molting cycle, collagen and cuticulin-based cuticle"/>
    <property type="evidence" value="ECO:0007669"/>
    <property type="project" value="TreeGrafter"/>
</dbReference>
<dbReference type="InterPro" id="IPR003392">
    <property type="entry name" value="PTHD_SSD"/>
</dbReference>
<feature type="transmembrane region" description="Helical" evidence="9">
    <location>
        <begin position="27"/>
        <end position="45"/>
    </location>
</feature>
<keyword evidence="5 9" id="KW-1133">Transmembrane helix</keyword>
<evidence type="ECO:0000256" key="6">
    <source>
        <dbReference type="ARBA" id="ARBA00023136"/>
    </source>
</evidence>
<feature type="transmembrane region" description="Helical" evidence="9">
    <location>
        <begin position="734"/>
        <end position="754"/>
    </location>
</feature>
<sequence length="967" mass="109504">MRSFDCIERPLSVFFFRYGQFISTHPLPFVFVPALLALFASYGFVHLDSVTDAVYLFTPTDAPSKFERQVIHELWPLRDTDFVPGRAVTQSREVQLSVVAKDGGNILEPQYAEAIKRLDMFIQKRIVVKYRNVSYTYKDLCLGWKDQGCPGNGHVQIISDLYNHGFNISYPTFRIGNRGGYLGSALGGVSLSHGPNDTEIVASARAWLMIFQLKFYPARMSYISGLWEKAFQQAMQSYPEDPFITFTFLHSQTLPEELKRNADSLVPRFILTFTILVVFSVLCSLSMIDGTFYIDWVLSKPILAVFGVVNAGMAIATSIGFLNLIGVPYCDIVGVMPFLVVAVGIDNMFLMVAAVRHTNRALDTTVRIGECMSDAAVSMLITSLTDAFSFGVGTITTIPAVQIFCIYTCLALSLTYVYQITFFAGLLSLFTQWEAEGLHSIWLKPTVPPQLIDDVSVFYRLFWMGSRADPDPTNLKENLKVSGVTIFFRDWFAPVLMQPVVKGLAIIWFFIYVAFSVYGCLQLREGLEPVNLLVEDSYAIPHYRVLENYFWHYGAQVQVVVNNAPDLRDRNERRRIDSMIHAFANTRHTIGDQSVQFWMYEMERYYRDELSLGIVDKSLYRMAQHFFTTKYNDVWEHDVKWSRMPDGSMGITTFRFLVGMRDISRTNQQQETTALMREVADRYPQYNVTTFMPLWLFTDQYDLVVPNTVQDIVIAVVMMIIIAVLLIPQPLCAFWVAFTIGSIDLGVIGFMTLWDVNFDVISMITIVMSVGFSVDYSAHITYGYVIADEPTASGRIRQALGALGGPVTQGATSAILAVVTLSNIPSYTIVTFFKTVFLSISIGLLHGLVFLPVILSLFVRGCCIIGDREDQETKHEQKHSFDSLTSLKTVDSNLERPSLHYHVTPIVHPTATPSVHPDLAWFHNDEFFHETIQPYGRYGIQLSRVNSLESQGSRRSRKKSEGEHQKH</sequence>
<feature type="domain" description="SSD" evidence="10">
    <location>
        <begin position="272"/>
        <end position="429"/>
    </location>
</feature>
<feature type="transmembrane region" description="Helical" evidence="9">
    <location>
        <begin position="709"/>
        <end position="727"/>
    </location>
</feature>
<evidence type="ECO:0000256" key="3">
    <source>
        <dbReference type="ARBA" id="ARBA00022475"/>
    </source>
</evidence>
<feature type="transmembrane region" description="Helical" evidence="9">
    <location>
        <begin position="269"/>
        <end position="290"/>
    </location>
</feature>
<accession>A0A1I7Z9E1</accession>
<evidence type="ECO:0000256" key="9">
    <source>
        <dbReference type="SAM" id="Phobius"/>
    </source>
</evidence>
<dbReference type="PROSITE" id="PS50156">
    <property type="entry name" value="SSD"/>
    <property type="match status" value="1"/>
</dbReference>
<feature type="transmembrane region" description="Helical" evidence="9">
    <location>
        <begin position="401"/>
        <end position="430"/>
    </location>
</feature>
<dbReference type="Proteomes" id="UP000095287">
    <property type="component" value="Unplaced"/>
</dbReference>
<evidence type="ECO:0000259" key="10">
    <source>
        <dbReference type="PROSITE" id="PS50156"/>
    </source>
</evidence>
<comment type="subcellular location">
    <subcellularLocation>
        <location evidence="1">Cell membrane</location>
        <topology evidence="1">Multi-pass membrane protein</topology>
    </subcellularLocation>
</comment>
<feature type="transmembrane region" description="Helical" evidence="9">
    <location>
        <begin position="760"/>
        <end position="787"/>
    </location>
</feature>
<feature type="transmembrane region" description="Helical" evidence="9">
    <location>
        <begin position="799"/>
        <end position="824"/>
    </location>
</feature>
<feature type="region of interest" description="Disordered" evidence="8">
    <location>
        <begin position="946"/>
        <end position="967"/>
    </location>
</feature>
<keyword evidence="7" id="KW-0325">Glycoprotein</keyword>
<keyword evidence="11" id="KW-1185">Reference proteome</keyword>
<feature type="transmembrane region" description="Helical" evidence="9">
    <location>
        <begin position="302"/>
        <end position="326"/>
    </location>
</feature>
<dbReference type="InterPro" id="IPR000731">
    <property type="entry name" value="SSD"/>
</dbReference>
<dbReference type="GO" id="GO:0005886">
    <property type="term" value="C:plasma membrane"/>
    <property type="evidence" value="ECO:0007669"/>
    <property type="project" value="UniProtKB-SubCell"/>
</dbReference>